<dbReference type="PANTHER" id="PTHR14949">
    <property type="entry name" value="EGF-LIKE-DOMAIN, MULTIPLE 7, 8"/>
    <property type="match status" value="1"/>
</dbReference>
<dbReference type="GO" id="GO:0070697">
    <property type="term" value="F:activin receptor binding"/>
    <property type="evidence" value="ECO:0007669"/>
    <property type="project" value="TreeGrafter"/>
</dbReference>
<evidence type="ECO:0000256" key="1">
    <source>
        <dbReference type="ARBA" id="ARBA00022536"/>
    </source>
</evidence>
<dbReference type="GO" id="GO:0009952">
    <property type="term" value="P:anterior/posterior pattern specification"/>
    <property type="evidence" value="ECO:0007669"/>
    <property type="project" value="TreeGrafter"/>
</dbReference>
<evidence type="ECO:0000256" key="6">
    <source>
        <dbReference type="SAM" id="MobiDB-lite"/>
    </source>
</evidence>
<comment type="caution">
    <text evidence="8">The sequence shown here is derived from an EMBL/GenBank/DDBJ whole genome shotgun (WGS) entry which is preliminary data.</text>
</comment>
<gene>
    <name evidence="8" type="primary">SPON1_2</name>
    <name evidence="8" type="ORF">OS493_023485</name>
</gene>
<feature type="disulfide bond" evidence="5">
    <location>
        <begin position="158"/>
        <end position="167"/>
    </location>
</feature>
<keyword evidence="4 5" id="KW-1015">Disulfide bond</keyword>
<evidence type="ECO:0000256" key="5">
    <source>
        <dbReference type="PROSITE-ProRule" id="PRU00076"/>
    </source>
</evidence>
<feature type="disulfide bond" evidence="5">
    <location>
        <begin position="221"/>
        <end position="230"/>
    </location>
</feature>
<dbReference type="PROSITE" id="PS50092">
    <property type="entry name" value="TSP1"/>
    <property type="match status" value="1"/>
</dbReference>
<dbReference type="FunFam" id="2.10.25.10:FF:000020">
    <property type="entry name" value="Latent-transforming growth factor beta-binding protein 1"/>
    <property type="match status" value="1"/>
</dbReference>
<name>A0A9W9ZM10_9CNID</name>
<dbReference type="SUPFAM" id="SSF57196">
    <property type="entry name" value="EGF/Laminin"/>
    <property type="match status" value="2"/>
</dbReference>
<dbReference type="SMART" id="SM00209">
    <property type="entry name" value="TSP1"/>
    <property type="match status" value="1"/>
</dbReference>
<dbReference type="Gene3D" id="2.10.25.10">
    <property type="entry name" value="Laminin"/>
    <property type="match status" value="3"/>
</dbReference>
<dbReference type="Gene3D" id="2.20.100.10">
    <property type="entry name" value="Thrombospondin type-1 (TSP1) repeat"/>
    <property type="match status" value="1"/>
</dbReference>
<dbReference type="Pfam" id="PF12661">
    <property type="entry name" value="hEGF"/>
    <property type="match status" value="3"/>
</dbReference>
<evidence type="ECO:0000313" key="8">
    <source>
        <dbReference type="EMBL" id="KAJ7384157.1"/>
    </source>
</evidence>
<feature type="domain" description="EGF-like" evidence="7">
    <location>
        <begin position="136"/>
        <end position="168"/>
    </location>
</feature>
<keyword evidence="1 5" id="KW-0245">EGF-like domain</keyword>
<dbReference type="InterPro" id="IPR036383">
    <property type="entry name" value="TSP1_rpt_sf"/>
</dbReference>
<keyword evidence="3" id="KW-0677">Repeat</keyword>
<feature type="domain" description="EGF-like" evidence="7">
    <location>
        <begin position="200"/>
        <end position="231"/>
    </location>
</feature>
<evidence type="ECO:0000256" key="2">
    <source>
        <dbReference type="ARBA" id="ARBA00022729"/>
    </source>
</evidence>
<dbReference type="SMART" id="SM00181">
    <property type="entry name" value="EGF"/>
    <property type="match status" value="4"/>
</dbReference>
<feature type="region of interest" description="Disordered" evidence="6">
    <location>
        <begin position="1"/>
        <end position="37"/>
    </location>
</feature>
<protein>
    <submittedName>
        <fullName evidence="8">Spondin-1</fullName>
    </submittedName>
</protein>
<comment type="caution">
    <text evidence="5">Lacks conserved residue(s) required for the propagation of feature annotation.</text>
</comment>
<dbReference type="PROSITE" id="PS00022">
    <property type="entry name" value="EGF_1"/>
    <property type="match status" value="2"/>
</dbReference>
<dbReference type="AlphaFoldDB" id="A0A9W9ZM10"/>
<evidence type="ECO:0000256" key="4">
    <source>
        <dbReference type="ARBA" id="ARBA00023157"/>
    </source>
</evidence>
<dbReference type="PROSITE" id="PS01186">
    <property type="entry name" value="EGF_2"/>
    <property type="match status" value="2"/>
</dbReference>
<feature type="disulfide bond" evidence="5">
    <location>
        <begin position="203"/>
        <end position="213"/>
    </location>
</feature>
<reference evidence="8" key="1">
    <citation type="submission" date="2023-01" db="EMBL/GenBank/DDBJ databases">
        <title>Genome assembly of the deep-sea coral Lophelia pertusa.</title>
        <authorList>
            <person name="Herrera S."/>
            <person name="Cordes E."/>
        </authorList>
    </citation>
    <scope>NUCLEOTIDE SEQUENCE</scope>
    <source>
        <strain evidence="8">USNM1676648</strain>
        <tissue evidence="8">Polyp</tissue>
    </source>
</reference>
<keyword evidence="2" id="KW-0732">Signal</keyword>
<evidence type="ECO:0000256" key="3">
    <source>
        <dbReference type="ARBA" id="ARBA00022737"/>
    </source>
</evidence>
<dbReference type="InterPro" id="IPR050969">
    <property type="entry name" value="Dev_Signal_Modulators"/>
</dbReference>
<sequence>MFKPVRPTVGKDGFDGGSGGGAPGIYSGKEGSGTPNYVDDPENEVEISWSEWSQCSQTCGKGQRKRVMMCDPESSYSDENGLPSEECLKALQNVDVKDCYLQDCPAQCDRPCLNGGFCLSRNHCQCQPGYQGDVCERVECKIHCRNGGSCVGPYKCSCPPGYGGTQCEKVLCSPPCQYGGRCIKPNVCHCSRGFLAPYCRPSCSPPCLNGGVCVGPNKCRCAKGFTGQNCRQGGVQPALYEPRRMLPA</sequence>
<evidence type="ECO:0000259" key="7">
    <source>
        <dbReference type="PROSITE" id="PS50026"/>
    </source>
</evidence>
<dbReference type="GO" id="GO:0038100">
    <property type="term" value="F:nodal binding"/>
    <property type="evidence" value="ECO:0007669"/>
    <property type="project" value="TreeGrafter"/>
</dbReference>
<feature type="disulfide bond" evidence="5">
    <location>
        <begin position="140"/>
        <end position="150"/>
    </location>
</feature>
<dbReference type="SUPFAM" id="SSF82895">
    <property type="entry name" value="TSP-1 type 1 repeat"/>
    <property type="match status" value="1"/>
</dbReference>
<dbReference type="PROSITE" id="PS50026">
    <property type="entry name" value="EGF_3"/>
    <property type="match status" value="2"/>
</dbReference>
<accession>A0A9W9ZM10</accession>
<dbReference type="PANTHER" id="PTHR14949:SF54">
    <property type="entry name" value="VWFD DOMAIN-CONTAINING PROTEIN"/>
    <property type="match status" value="1"/>
</dbReference>
<dbReference type="InterPro" id="IPR000884">
    <property type="entry name" value="TSP1_rpt"/>
</dbReference>
<proteinExistence type="predicted"/>
<evidence type="ECO:0000313" key="9">
    <source>
        <dbReference type="Proteomes" id="UP001163046"/>
    </source>
</evidence>
<dbReference type="GO" id="GO:0005576">
    <property type="term" value="C:extracellular region"/>
    <property type="evidence" value="ECO:0007669"/>
    <property type="project" value="TreeGrafter"/>
</dbReference>
<dbReference type="GO" id="GO:0007368">
    <property type="term" value="P:determination of left/right symmetry"/>
    <property type="evidence" value="ECO:0007669"/>
    <property type="project" value="TreeGrafter"/>
</dbReference>
<dbReference type="OrthoDB" id="6021170at2759"/>
<dbReference type="InterPro" id="IPR013032">
    <property type="entry name" value="EGF-like_CS"/>
</dbReference>
<dbReference type="InterPro" id="IPR000742">
    <property type="entry name" value="EGF"/>
</dbReference>
<dbReference type="GO" id="GO:0038092">
    <property type="term" value="P:nodal signaling pathway"/>
    <property type="evidence" value="ECO:0007669"/>
    <property type="project" value="TreeGrafter"/>
</dbReference>
<dbReference type="EMBL" id="MU825890">
    <property type="protein sequence ID" value="KAJ7384157.1"/>
    <property type="molecule type" value="Genomic_DNA"/>
</dbReference>
<dbReference type="Proteomes" id="UP001163046">
    <property type="component" value="Unassembled WGS sequence"/>
</dbReference>
<keyword evidence="9" id="KW-1185">Reference proteome</keyword>
<dbReference type="Pfam" id="PF19030">
    <property type="entry name" value="TSP1_ADAMTS"/>
    <property type="match status" value="1"/>
</dbReference>
<organism evidence="8 9">
    <name type="scientific">Desmophyllum pertusum</name>
    <dbReference type="NCBI Taxonomy" id="174260"/>
    <lineage>
        <taxon>Eukaryota</taxon>
        <taxon>Metazoa</taxon>
        <taxon>Cnidaria</taxon>
        <taxon>Anthozoa</taxon>
        <taxon>Hexacorallia</taxon>
        <taxon>Scleractinia</taxon>
        <taxon>Caryophylliina</taxon>
        <taxon>Caryophylliidae</taxon>
        <taxon>Desmophyllum</taxon>
    </lineage>
</organism>
<dbReference type="GO" id="GO:0009986">
    <property type="term" value="C:cell surface"/>
    <property type="evidence" value="ECO:0007669"/>
    <property type="project" value="TreeGrafter"/>
</dbReference>